<protein>
    <submittedName>
        <fullName evidence="7">Glycosyltransferase</fullName>
        <ecNumber evidence="7">2.4.-.-</ecNumber>
    </submittedName>
</protein>
<keyword evidence="2" id="KW-0479">Metal-binding</keyword>
<gene>
    <name evidence="7" type="ORF">VB854_25875</name>
</gene>
<evidence type="ECO:0000256" key="1">
    <source>
        <dbReference type="ARBA" id="ARBA00022691"/>
    </source>
</evidence>
<keyword evidence="5" id="KW-1133">Transmembrane helix</keyword>
<dbReference type="SUPFAM" id="SSF53448">
    <property type="entry name" value="Nucleotide-diphospho-sugar transferases"/>
    <property type="match status" value="1"/>
</dbReference>
<dbReference type="CDD" id="cd00761">
    <property type="entry name" value="Glyco_tranf_GTA_type"/>
    <property type="match status" value="1"/>
</dbReference>
<keyword evidence="5" id="KW-0812">Transmembrane</keyword>
<keyword evidence="3" id="KW-0408">Iron</keyword>
<dbReference type="EC" id="2.4.-.-" evidence="7"/>
<dbReference type="PANTHER" id="PTHR43685:SF2">
    <property type="entry name" value="GLYCOSYLTRANSFERASE 2-LIKE DOMAIN-CONTAINING PROTEIN"/>
    <property type="match status" value="1"/>
</dbReference>
<keyword evidence="1" id="KW-0949">S-adenosyl-L-methionine</keyword>
<dbReference type="SFLD" id="SFLDS00029">
    <property type="entry name" value="Radical_SAM"/>
    <property type="match status" value="1"/>
</dbReference>
<organism evidence="7 8">
    <name type="scientific">Limnoraphis robusta CCNP1315</name>
    <dbReference type="NCBI Taxonomy" id="3110306"/>
    <lineage>
        <taxon>Bacteria</taxon>
        <taxon>Bacillati</taxon>
        <taxon>Cyanobacteriota</taxon>
        <taxon>Cyanophyceae</taxon>
        <taxon>Oscillatoriophycideae</taxon>
        <taxon>Oscillatoriales</taxon>
        <taxon>Sirenicapillariaceae</taxon>
        <taxon>Limnoraphis</taxon>
    </lineage>
</organism>
<dbReference type="CDD" id="cd01335">
    <property type="entry name" value="Radical_SAM"/>
    <property type="match status" value="1"/>
</dbReference>
<keyword evidence="8" id="KW-1185">Reference proteome</keyword>
<dbReference type="Proteomes" id="UP001301728">
    <property type="component" value="Unassembled WGS sequence"/>
</dbReference>
<reference evidence="7 8" key="1">
    <citation type="submission" date="2023-12" db="EMBL/GenBank/DDBJ databases">
        <title>Baltic Sea Cyanobacteria.</title>
        <authorList>
            <person name="Delbaje E."/>
            <person name="Fewer D.P."/>
            <person name="Shishido T.K."/>
        </authorList>
    </citation>
    <scope>NUCLEOTIDE SEQUENCE [LARGE SCALE GENOMIC DNA]</scope>
    <source>
        <strain evidence="7 8">CCNP 1315</strain>
    </source>
</reference>
<accession>A0ABU5U5P2</accession>
<dbReference type="InterPro" id="IPR013785">
    <property type="entry name" value="Aldolase_TIM"/>
</dbReference>
<evidence type="ECO:0000256" key="4">
    <source>
        <dbReference type="ARBA" id="ARBA00023014"/>
    </source>
</evidence>
<proteinExistence type="predicted"/>
<dbReference type="SFLD" id="SFLDG01067">
    <property type="entry name" value="SPASM/twitch_domain_containing"/>
    <property type="match status" value="1"/>
</dbReference>
<dbReference type="SUPFAM" id="SSF102114">
    <property type="entry name" value="Radical SAM enzymes"/>
    <property type="match status" value="1"/>
</dbReference>
<dbReference type="InterPro" id="IPR058240">
    <property type="entry name" value="rSAM_sf"/>
</dbReference>
<dbReference type="InterPro" id="IPR050834">
    <property type="entry name" value="Glycosyltransf_2"/>
</dbReference>
<keyword evidence="7" id="KW-0328">Glycosyltransferase</keyword>
<dbReference type="Gene3D" id="3.90.550.10">
    <property type="entry name" value="Spore Coat Polysaccharide Biosynthesis Protein SpsA, Chain A"/>
    <property type="match status" value="1"/>
</dbReference>
<evidence type="ECO:0000313" key="8">
    <source>
        <dbReference type="Proteomes" id="UP001301728"/>
    </source>
</evidence>
<dbReference type="Pfam" id="PF00535">
    <property type="entry name" value="Glycos_transf_2"/>
    <property type="match status" value="1"/>
</dbReference>
<dbReference type="EMBL" id="JAYGHT010000173">
    <property type="protein sequence ID" value="MEA5522370.1"/>
    <property type="molecule type" value="Genomic_DNA"/>
</dbReference>
<feature type="transmembrane region" description="Helical" evidence="5">
    <location>
        <begin position="304"/>
        <end position="324"/>
    </location>
</feature>
<dbReference type="InterPro" id="IPR007197">
    <property type="entry name" value="rSAM"/>
</dbReference>
<comment type="caution">
    <text evidence="7">The sequence shown here is derived from an EMBL/GenBank/DDBJ whole genome shotgun (WGS) entry which is preliminary data.</text>
</comment>
<evidence type="ECO:0000256" key="3">
    <source>
        <dbReference type="ARBA" id="ARBA00023004"/>
    </source>
</evidence>
<evidence type="ECO:0000259" key="6">
    <source>
        <dbReference type="PROSITE" id="PS51918"/>
    </source>
</evidence>
<dbReference type="Gene3D" id="3.20.20.70">
    <property type="entry name" value="Aldolase class I"/>
    <property type="match status" value="1"/>
</dbReference>
<feature type="non-terminal residue" evidence="7">
    <location>
        <position position="641"/>
    </location>
</feature>
<keyword evidence="4" id="KW-0411">Iron-sulfur</keyword>
<dbReference type="Pfam" id="PF04055">
    <property type="entry name" value="Radical_SAM"/>
    <property type="match status" value="1"/>
</dbReference>
<feature type="transmembrane region" description="Helical" evidence="5">
    <location>
        <begin position="277"/>
        <end position="298"/>
    </location>
</feature>
<dbReference type="RefSeq" id="WP_323307021.1">
    <property type="nucleotide sequence ID" value="NZ_JAYGHT010000173.1"/>
</dbReference>
<feature type="domain" description="Radical SAM core" evidence="6">
    <location>
        <begin position="399"/>
        <end position="633"/>
    </location>
</feature>
<dbReference type="PROSITE" id="PS51918">
    <property type="entry name" value="RADICAL_SAM"/>
    <property type="match status" value="1"/>
</dbReference>
<name>A0ABU5U5P2_9CYAN</name>
<dbReference type="InterPro" id="IPR001173">
    <property type="entry name" value="Glyco_trans_2-like"/>
</dbReference>
<evidence type="ECO:0000256" key="2">
    <source>
        <dbReference type="ARBA" id="ARBA00022723"/>
    </source>
</evidence>
<keyword evidence="7" id="KW-0808">Transferase</keyword>
<evidence type="ECO:0000313" key="7">
    <source>
        <dbReference type="EMBL" id="MEA5522370.1"/>
    </source>
</evidence>
<sequence>MQQPKEDYQLQDFIDGRVEVPAREEKAPVAAKSRQLGISVIVPVYNGARFIAACIESLLAQTCPPQEILVVDDLSDDGTVEIAGKYEKVTVLRLKKRSGAGTARAEGVKVARGELVAFLDADCTAPPSWLETFLKRFEANPEMVSFGSGYRHRSSIGFYGHVSRIEDEYCCHIAERHAHCTTLLGGNMIARRQVPSLARSGRDQLLFRKIASGEDTIVAHDLRELGPTLFFTGNEVDHAARPGRGYFTRHINRGFSGLTQILHRFERKEGEGGMAQYGGPAFYLGTIILPFALLGLIAAPFLGIYAAAGWGVASAIAGLALLAAHLRLTRDFFAFVTASNDRQGPESRLSGFQMVVVRGLMSVRTMLWALGCFVALRDLAAEKFRLWGRVIASVAHFWRPGKISRLFFFVTSQCNARCSFCFNLDNVVNWSKRKPVELKLDEIEKLAKSFGRLPYITMSGGEPYVRPDLAEVCEAFYRNAKTQWITIPSNGALTQHVVEKTREILVRCPGMFLTVQMSIDGMAKEHDESRKIKGGFDAMARTLVHLARLRRQHPNLRLQINTCYDDFNKDVFHELIRYCEEHFQVDQQLFYLIRDGEKLITTENNHLAREFLLFLADNEKRTWKDGKKSLWNRAIRALQGL</sequence>
<dbReference type="InterPro" id="IPR029044">
    <property type="entry name" value="Nucleotide-diphossugar_trans"/>
</dbReference>
<dbReference type="GO" id="GO:0016757">
    <property type="term" value="F:glycosyltransferase activity"/>
    <property type="evidence" value="ECO:0007669"/>
    <property type="project" value="UniProtKB-KW"/>
</dbReference>
<evidence type="ECO:0000256" key="5">
    <source>
        <dbReference type="SAM" id="Phobius"/>
    </source>
</evidence>
<keyword evidence="5" id="KW-0472">Membrane</keyword>
<dbReference type="PANTHER" id="PTHR43685">
    <property type="entry name" value="GLYCOSYLTRANSFERASE"/>
    <property type="match status" value="1"/>
</dbReference>